<evidence type="ECO:0000313" key="7">
    <source>
        <dbReference type="EMBL" id="AVF28123.1"/>
    </source>
</evidence>
<dbReference type="InterPro" id="IPR036852">
    <property type="entry name" value="Peptidase_S8/S53_dom_sf"/>
</dbReference>
<evidence type="ECO:0000256" key="1">
    <source>
        <dbReference type="ARBA" id="ARBA00011073"/>
    </source>
</evidence>
<dbReference type="PANTHER" id="PTHR43806:SF11">
    <property type="entry name" value="CEREVISIN-RELATED"/>
    <property type="match status" value="1"/>
</dbReference>
<dbReference type="Proteomes" id="UP000239833">
    <property type="component" value="Chromosome"/>
</dbReference>
<name>A0A2L1U5C8_9BACL</name>
<keyword evidence="3" id="KW-0378">Hydrolase</keyword>
<gene>
    <name evidence="7" type="ORF">ERICIII_04040</name>
</gene>
<dbReference type="STRING" id="147375.BXP28_01030"/>
<keyword evidence="4" id="KW-0720">Serine protease</keyword>
<dbReference type="InterPro" id="IPR000209">
    <property type="entry name" value="Peptidase_S8/S53_dom"/>
</dbReference>
<evidence type="ECO:0000256" key="2">
    <source>
        <dbReference type="ARBA" id="ARBA00022670"/>
    </source>
</evidence>
<dbReference type="InterPro" id="IPR050131">
    <property type="entry name" value="Peptidase_S8_subtilisin-like"/>
</dbReference>
<dbReference type="SUPFAM" id="SSF52743">
    <property type="entry name" value="Subtilisin-like"/>
    <property type="match status" value="1"/>
</dbReference>
<proteinExistence type="inferred from homology"/>
<dbReference type="PROSITE" id="PS51892">
    <property type="entry name" value="SUBTILASE"/>
    <property type="match status" value="1"/>
</dbReference>
<feature type="domain" description="Peptidase S8/S53" evidence="6">
    <location>
        <begin position="2"/>
        <end position="183"/>
    </location>
</feature>
<evidence type="ECO:0000256" key="3">
    <source>
        <dbReference type="ARBA" id="ARBA00022801"/>
    </source>
</evidence>
<dbReference type="Pfam" id="PF00082">
    <property type="entry name" value="Peptidase_S8"/>
    <property type="match status" value="1"/>
</dbReference>
<evidence type="ECO:0000256" key="4">
    <source>
        <dbReference type="ARBA" id="ARBA00022825"/>
    </source>
</evidence>
<comment type="caution">
    <text evidence="5">Lacks conserved residue(s) required for the propagation of feature annotation.</text>
</comment>
<keyword evidence="2 7" id="KW-0645">Protease</keyword>
<evidence type="ECO:0000259" key="6">
    <source>
        <dbReference type="Pfam" id="PF00082"/>
    </source>
</evidence>
<dbReference type="EMBL" id="CP019655">
    <property type="protein sequence ID" value="AVF28123.1"/>
    <property type="molecule type" value="Genomic_DNA"/>
</dbReference>
<reference evidence="8" key="1">
    <citation type="submission" date="2017-02" db="EMBL/GenBank/DDBJ databases">
        <title>Delineation of Paenibacillus larvae strains originating from foulbrood outbreaks.</title>
        <authorList>
            <person name="Beims H."/>
            <person name="Bunk B."/>
            <person name="Sproeer C."/>
            <person name="Mohr K.I."/>
            <person name="Pradella S."/>
            <person name="Guenther G."/>
            <person name="Rohde M."/>
            <person name="von der Ohe W."/>
            <person name="Steinert M."/>
        </authorList>
    </citation>
    <scope>NUCLEOTIDE SEQUENCE [LARGE SCALE GENOMIC DNA]</scope>
    <source>
        <strain evidence="8">Eric_III</strain>
    </source>
</reference>
<sequence length="197" mass="21048">MGGAPKANIYAIKVANKFGDGTYSNLINGIEWAVQSKLDVINISLEGKDKSKTLKNAIEYAYKNNVMIVASAGNQGFNPKGNVAYPASYNNVIAVGAVDQEKKIASFSSVGKELALVAPGVDIISLFSDVYVPFRGTSMAAAHVTGAIALIKSKYPNLSNKKIEQLLKKSATNLGNKFTYGHGFLKVDSAIKQIRCI</sequence>
<dbReference type="GO" id="GO:0004252">
    <property type="term" value="F:serine-type endopeptidase activity"/>
    <property type="evidence" value="ECO:0007669"/>
    <property type="project" value="InterPro"/>
</dbReference>
<dbReference type="AlphaFoldDB" id="A0A2L1U5C8"/>
<protein>
    <submittedName>
        <fullName evidence="7">Serine alkaline protease-like protein</fullName>
    </submittedName>
</protein>
<evidence type="ECO:0000256" key="5">
    <source>
        <dbReference type="PROSITE-ProRule" id="PRU01240"/>
    </source>
</evidence>
<comment type="similarity">
    <text evidence="1 5">Belongs to the peptidase S8 family.</text>
</comment>
<accession>A0A2L1U5C8</accession>
<organism evidence="7 8">
    <name type="scientific">Paenibacillus larvae subsp. larvae</name>
    <dbReference type="NCBI Taxonomy" id="147375"/>
    <lineage>
        <taxon>Bacteria</taxon>
        <taxon>Bacillati</taxon>
        <taxon>Bacillota</taxon>
        <taxon>Bacilli</taxon>
        <taxon>Bacillales</taxon>
        <taxon>Paenibacillaceae</taxon>
        <taxon>Paenibacillus</taxon>
    </lineage>
</organism>
<dbReference type="Gene3D" id="3.40.50.200">
    <property type="entry name" value="Peptidase S8/S53 domain"/>
    <property type="match status" value="1"/>
</dbReference>
<evidence type="ECO:0000313" key="8">
    <source>
        <dbReference type="Proteomes" id="UP000239833"/>
    </source>
</evidence>
<dbReference type="GO" id="GO:0006508">
    <property type="term" value="P:proteolysis"/>
    <property type="evidence" value="ECO:0007669"/>
    <property type="project" value="UniProtKB-KW"/>
</dbReference>
<dbReference type="PANTHER" id="PTHR43806">
    <property type="entry name" value="PEPTIDASE S8"/>
    <property type="match status" value="1"/>
</dbReference>